<proteinExistence type="predicted"/>
<keyword evidence="2" id="KW-0812">Transmembrane</keyword>
<organism evidence="3 4">
    <name type="scientific">Gonapodya prolifera (strain JEL478)</name>
    <name type="common">Monoblepharis prolifera</name>
    <dbReference type="NCBI Taxonomy" id="1344416"/>
    <lineage>
        <taxon>Eukaryota</taxon>
        <taxon>Fungi</taxon>
        <taxon>Fungi incertae sedis</taxon>
        <taxon>Chytridiomycota</taxon>
        <taxon>Chytridiomycota incertae sedis</taxon>
        <taxon>Monoblepharidomycetes</taxon>
        <taxon>Monoblepharidales</taxon>
        <taxon>Gonapodyaceae</taxon>
        <taxon>Gonapodya</taxon>
    </lineage>
</organism>
<dbReference type="EMBL" id="KQ965739">
    <property type="protein sequence ID" value="KXS19226.1"/>
    <property type="molecule type" value="Genomic_DNA"/>
</dbReference>
<dbReference type="AlphaFoldDB" id="A0A139AR63"/>
<accession>A0A139AR63</accession>
<gene>
    <name evidence="3" type="ORF">M427DRAFT_143443</name>
</gene>
<evidence type="ECO:0000313" key="4">
    <source>
        <dbReference type="Proteomes" id="UP000070544"/>
    </source>
</evidence>
<name>A0A139AR63_GONPJ</name>
<feature type="transmembrane region" description="Helical" evidence="2">
    <location>
        <begin position="6"/>
        <end position="27"/>
    </location>
</feature>
<evidence type="ECO:0000256" key="1">
    <source>
        <dbReference type="SAM" id="MobiDB-lite"/>
    </source>
</evidence>
<keyword evidence="2" id="KW-0472">Membrane</keyword>
<keyword evidence="2" id="KW-1133">Transmembrane helix</keyword>
<reference evidence="3 4" key="1">
    <citation type="journal article" date="2015" name="Genome Biol. Evol.">
        <title>Phylogenomic analyses indicate that early fungi evolved digesting cell walls of algal ancestors of land plants.</title>
        <authorList>
            <person name="Chang Y."/>
            <person name="Wang S."/>
            <person name="Sekimoto S."/>
            <person name="Aerts A.L."/>
            <person name="Choi C."/>
            <person name="Clum A."/>
            <person name="LaButti K.M."/>
            <person name="Lindquist E.A."/>
            <person name="Yee Ngan C."/>
            <person name="Ohm R.A."/>
            <person name="Salamov A.A."/>
            <person name="Grigoriev I.V."/>
            <person name="Spatafora J.W."/>
            <person name="Berbee M.L."/>
        </authorList>
    </citation>
    <scope>NUCLEOTIDE SEQUENCE [LARGE SCALE GENOMIC DNA]</scope>
    <source>
        <strain evidence="3 4">JEL478</strain>
    </source>
</reference>
<evidence type="ECO:0000313" key="3">
    <source>
        <dbReference type="EMBL" id="KXS19226.1"/>
    </source>
</evidence>
<evidence type="ECO:0000256" key="2">
    <source>
        <dbReference type="SAM" id="Phobius"/>
    </source>
</evidence>
<dbReference type="Proteomes" id="UP000070544">
    <property type="component" value="Unassembled WGS sequence"/>
</dbReference>
<keyword evidence="4" id="KW-1185">Reference proteome</keyword>
<protein>
    <submittedName>
        <fullName evidence="3">Uncharacterized protein</fullName>
    </submittedName>
</protein>
<feature type="region of interest" description="Disordered" evidence="1">
    <location>
        <begin position="179"/>
        <end position="199"/>
    </location>
</feature>
<sequence length="323" mass="36291">MTSSKRLWLLVIGAAFVLVIMWLSVMLDLRKHRVKRELQNETTFRHDTTFKPCYGDRAIVYTVFGNKWMDYQVIALTAPRSALDEYLVNNLKISLVSADDLGGSLEDRHRLENGFRFLSLDAFCKTQDSNVLSFLHADLDILMFAKLLDVFDIPPEKDIWAIRPGGTFRKVHQAVLRETSGHGTGGHPALRRRPKQQNTIFGHVPNEETSYKDRMQWDFSPDAFNEWELSSSGAVPRRAGDICTGNDKEINAAKILQWRTAANVSQLLPNYSVPLSTDSGKPIALMHFQGGGCKDLMCAWFCIALNAGFAAQIPCCKAKIGPK</sequence>